<dbReference type="Pfam" id="PF09820">
    <property type="entry name" value="AAA-ATPase_like"/>
    <property type="match status" value="1"/>
</dbReference>
<dbReference type="AlphaFoldDB" id="A0A7X3MH82"/>
<dbReference type="Proteomes" id="UP000460412">
    <property type="component" value="Unassembled WGS sequence"/>
</dbReference>
<dbReference type="PANTHER" id="PTHR34825">
    <property type="entry name" value="CONSERVED PROTEIN, WITH A WEAK D-GALACTARATE DEHYDRATASE/ALTRONATE HYDROLASE DOMAIN"/>
    <property type="match status" value="1"/>
</dbReference>
<accession>A0A7X3MH82</accession>
<dbReference type="Pfam" id="PF08011">
    <property type="entry name" value="PDDEXK_9"/>
    <property type="match status" value="1"/>
</dbReference>
<evidence type="ECO:0000313" key="3">
    <source>
        <dbReference type="Proteomes" id="UP000460412"/>
    </source>
</evidence>
<organism evidence="2 3">
    <name type="scientific">Sporofaciens musculi</name>
    <dbReference type="NCBI Taxonomy" id="2681861"/>
    <lineage>
        <taxon>Bacteria</taxon>
        <taxon>Bacillati</taxon>
        <taxon>Bacillota</taxon>
        <taxon>Clostridia</taxon>
        <taxon>Lachnospirales</taxon>
        <taxon>Lachnospiraceae</taxon>
        <taxon>Sporofaciens</taxon>
    </lineage>
</organism>
<comment type="caution">
    <text evidence="2">The sequence shown here is derived from an EMBL/GenBank/DDBJ whole genome shotgun (WGS) entry which is preliminary data.</text>
</comment>
<keyword evidence="3" id="KW-1185">Reference proteome</keyword>
<dbReference type="PANTHER" id="PTHR34825:SF1">
    <property type="entry name" value="AAA-ATPASE-LIKE DOMAIN-CONTAINING PROTEIN"/>
    <property type="match status" value="1"/>
</dbReference>
<dbReference type="InterPro" id="IPR012547">
    <property type="entry name" value="PDDEXK_9"/>
</dbReference>
<protein>
    <submittedName>
        <fullName evidence="2">AAA family ATPase</fullName>
    </submittedName>
</protein>
<dbReference type="RefSeq" id="WP_159751465.1">
    <property type="nucleotide sequence ID" value="NZ_CASSPE010000154.1"/>
</dbReference>
<dbReference type="EMBL" id="WUQX01000001">
    <property type="protein sequence ID" value="MXP76319.1"/>
    <property type="molecule type" value="Genomic_DNA"/>
</dbReference>
<name>A0A7X3MH82_9FIRM</name>
<dbReference type="InterPro" id="IPR027417">
    <property type="entry name" value="P-loop_NTPase"/>
</dbReference>
<gene>
    <name evidence="2" type="ORF">GN277_13225</name>
</gene>
<feature type="domain" description="AAA-ATPase-like" evidence="1">
    <location>
        <begin position="15"/>
        <end position="207"/>
    </location>
</feature>
<dbReference type="SUPFAM" id="SSF52540">
    <property type="entry name" value="P-loop containing nucleoside triphosphate hydrolases"/>
    <property type="match status" value="1"/>
</dbReference>
<sequence>MGMYLNPGNSGFTGIRNDIYVDKSGLIHLINDTIETPRRLTCISRPRRFGKSFAAKMLCAYYDKTCDSSALFKDLRIGTDESMSESYREHLNRYDVIYLDMTNVLGNTDSRNIAAFIKAGVTEELLSMYPDLKEGNVFVETLIRAVELTGNKFVMIIDEWDAPIREMPNNQKIYLEFLRTLFKGSGTTDRIFAAVYMTGILPIKKDGAQSAISDFKEFTVVKPRKFGGYVGFTEEEVEGLCKEFQSDFAMMKQWYDGYSFRGVGSVYNPNSVIEAIRNDDFDSYWTQTSAAENLMGYISLDFDGLSGMVAELIGGGEVKVDTGRFANDLVTFRNRDDVLTLLIHLGYLAYDEETERARIPNEEIRMEFVRSIRDVKRDDTIRRVWESEQLIFDTVHENAEAVARQIEKIHREEAALYYNSEQSLCSVIKRAYFSYGDEFLLFEELPAGDGYADIVYLPKKPSLMPALVIELKWNQTAKGAIGQIKERRYPEAIREYGGEILLVGVNYNKDGPVRKRKHTCIIEKYDCKGCQ</sequence>
<evidence type="ECO:0000259" key="1">
    <source>
        <dbReference type="Pfam" id="PF09820"/>
    </source>
</evidence>
<evidence type="ECO:0000313" key="2">
    <source>
        <dbReference type="EMBL" id="MXP76319.1"/>
    </source>
</evidence>
<proteinExistence type="predicted"/>
<dbReference type="InterPro" id="IPR018631">
    <property type="entry name" value="AAA-ATPase-like_dom"/>
</dbReference>
<reference evidence="2 3" key="1">
    <citation type="submission" date="2019-12" db="EMBL/GenBank/DDBJ databases">
        <title>Sporaefaciens musculi gen. nov., sp. nov., a novel bacterium isolated from the caecum of an obese mouse.</title>
        <authorList>
            <person name="Rasmussen T.S."/>
            <person name="Streidl T."/>
            <person name="Hitch T.C.A."/>
            <person name="Wortmann E."/>
            <person name="Deptula P."/>
            <person name="Hansen M."/>
            <person name="Nielsen D.S."/>
            <person name="Clavel T."/>
            <person name="Vogensen F.K."/>
        </authorList>
    </citation>
    <scope>NUCLEOTIDE SEQUENCE [LARGE SCALE GENOMIC DNA]</scope>
    <source>
        <strain evidence="2 3">WCA-9-b2</strain>
    </source>
</reference>